<reference evidence="1 2" key="1">
    <citation type="submission" date="2019-09" db="EMBL/GenBank/DDBJ databases">
        <authorList>
            <person name="Ou C."/>
        </authorList>
    </citation>
    <scope>NUCLEOTIDE SEQUENCE [LARGE SCALE GENOMIC DNA]</scope>
    <source>
        <strain evidence="1">S2</strain>
        <tissue evidence="1">Leaf</tissue>
    </source>
</reference>
<keyword evidence="2" id="KW-1185">Reference proteome</keyword>
<keyword evidence="1" id="KW-0418">Kinase</keyword>
<comment type="caution">
    <text evidence="1">The sequence shown here is derived from an EMBL/GenBank/DDBJ whole genome shotgun (WGS) entry which is preliminary data.</text>
</comment>
<gene>
    <name evidence="1" type="ORF">D8674_003265</name>
</gene>
<name>A0A5N5FLU9_9ROSA</name>
<dbReference type="Proteomes" id="UP000327157">
    <property type="component" value="Chromosome 10"/>
</dbReference>
<dbReference type="EMBL" id="SMOL01000695">
    <property type="protein sequence ID" value="KAB2602260.1"/>
    <property type="molecule type" value="Genomic_DNA"/>
</dbReference>
<reference evidence="2" key="2">
    <citation type="submission" date="2019-10" db="EMBL/GenBank/DDBJ databases">
        <title>A de novo genome assembly of a pear dwarfing rootstock.</title>
        <authorList>
            <person name="Wang F."/>
            <person name="Wang J."/>
            <person name="Li S."/>
            <person name="Zhang Y."/>
            <person name="Fang M."/>
            <person name="Ma L."/>
            <person name="Zhao Y."/>
            <person name="Jiang S."/>
        </authorList>
    </citation>
    <scope>NUCLEOTIDE SEQUENCE [LARGE SCALE GENOMIC DNA]</scope>
</reference>
<keyword evidence="1" id="KW-0675">Receptor</keyword>
<protein>
    <submittedName>
        <fullName evidence="1">LRR receptor-like serine/threonine-protein kinase RKF3</fullName>
    </submittedName>
</protein>
<dbReference type="AlphaFoldDB" id="A0A5N5FLU9"/>
<keyword evidence="1" id="KW-0808">Transferase</keyword>
<organism evidence="1 2">
    <name type="scientific">Pyrus ussuriensis x Pyrus communis</name>
    <dbReference type="NCBI Taxonomy" id="2448454"/>
    <lineage>
        <taxon>Eukaryota</taxon>
        <taxon>Viridiplantae</taxon>
        <taxon>Streptophyta</taxon>
        <taxon>Embryophyta</taxon>
        <taxon>Tracheophyta</taxon>
        <taxon>Spermatophyta</taxon>
        <taxon>Magnoliopsida</taxon>
        <taxon>eudicotyledons</taxon>
        <taxon>Gunneridae</taxon>
        <taxon>Pentapetalae</taxon>
        <taxon>rosids</taxon>
        <taxon>fabids</taxon>
        <taxon>Rosales</taxon>
        <taxon>Rosaceae</taxon>
        <taxon>Amygdaloideae</taxon>
        <taxon>Maleae</taxon>
        <taxon>Pyrus</taxon>
    </lineage>
</organism>
<proteinExistence type="predicted"/>
<reference evidence="1 2" key="3">
    <citation type="submission" date="2019-11" db="EMBL/GenBank/DDBJ databases">
        <title>A de novo genome assembly of a pear dwarfing rootstock.</title>
        <authorList>
            <person name="Wang F."/>
            <person name="Wang J."/>
            <person name="Li S."/>
            <person name="Zhang Y."/>
            <person name="Fang M."/>
            <person name="Ma L."/>
            <person name="Zhao Y."/>
            <person name="Jiang S."/>
        </authorList>
    </citation>
    <scope>NUCLEOTIDE SEQUENCE [LARGE SCALE GENOMIC DNA]</scope>
    <source>
        <strain evidence="1">S2</strain>
        <tissue evidence="1">Leaf</tissue>
    </source>
</reference>
<sequence length="89" mass="9454">MSSLCEDLASSALHPLSNEITAPHQDGYAVQVETSPTDSSVKSDLCKVILVVQRAQGDPFLTKLVAGGGAQQDSEALGGGWKLPVRRRY</sequence>
<dbReference type="GO" id="GO:0016301">
    <property type="term" value="F:kinase activity"/>
    <property type="evidence" value="ECO:0007669"/>
    <property type="project" value="UniProtKB-KW"/>
</dbReference>
<evidence type="ECO:0000313" key="1">
    <source>
        <dbReference type="EMBL" id="KAB2602260.1"/>
    </source>
</evidence>
<evidence type="ECO:0000313" key="2">
    <source>
        <dbReference type="Proteomes" id="UP000327157"/>
    </source>
</evidence>
<accession>A0A5N5FLU9</accession>